<keyword evidence="3" id="KW-0489">Methyltransferase</keyword>
<dbReference type="Gene3D" id="3.40.50.150">
    <property type="entry name" value="Vaccinia Virus protein VP39"/>
    <property type="match status" value="1"/>
</dbReference>
<evidence type="ECO:0000313" key="4">
    <source>
        <dbReference type="Proteomes" id="UP000001572"/>
    </source>
</evidence>
<dbReference type="AlphaFoldDB" id="A6TW03"/>
<protein>
    <submittedName>
        <fullName evidence="3">Methyltransferase type 12</fullName>
    </submittedName>
</protein>
<dbReference type="InterPro" id="IPR041698">
    <property type="entry name" value="Methyltransf_25"/>
</dbReference>
<dbReference type="CDD" id="cd02440">
    <property type="entry name" value="AdoMet_MTases"/>
    <property type="match status" value="1"/>
</dbReference>
<sequence length="206" mass="23683">MGPVQERCKCGTDTGGNQMEYIGNKTFWDEKFQNRGERILDPEQSLIDNIGYFNKGTVLDIACGDGRNALFLLRHGFKVTGIDFSEKALERLRCFAQKNNLTVITKQIDLTKDSSLNNIGIFDNILINHYRLGNAQLKELKNHITDGGIVFVSGFGEEHKVDSRIKKEDLIQSTDFEEIYESFDLIKRDSRQDERGYFVTYILKRK</sequence>
<dbReference type="Proteomes" id="UP000001572">
    <property type="component" value="Chromosome"/>
</dbReference>
<keyword evidence="4" id="KW-1185">Reference proteome</keyword>
<gene>
    <name evidence="3" type="ordered locus">Amet_4295</name>
</gene>
<evidence type="ECO:0000313" key="3">
    <source>
        <dbReference type="EMBL" id="ABR50371.1"/>
    </source>
</evidence>
<reference evidence="4" key="1">
    <citation type="journal article" date="2016" name="Genome Announc.">
        <title>Complete genome sequence of Alkaliphilus metalliredigens strain QYMF, an alkaliphilic and metal-reducing bacterium isolated from borax-contaminated leachate ponds.</title>
        <authorList>
            <person name="Hwang C."/>
            <person name="Copeland A."/>
            <person name="Lucas S."/>
            <person name="Lapidus A."/>
            <person name="Barry K."/>
            <person name="Detter J.C."/>
            <person name="Glavina Del Rio T."/>
            <person name="Hammon N."/>
            <person name="Israni S."/>
            <person name="Dalin E."/>
            <person name="Tice H."/>
            <person name="Pitluck S."/>
            <person name="Chertkov O."/>
            <person name="Brettin T."/>
            <person name="Bruce D."/>
            <person name="Han C."/>
            <person name="Schmutz J."/>
            <person name="Larimer F."/>
            <person name="Land M.L."/>
            <person name="Hauser L."/>
            <person name="Kyrpides N."/>
            <person name="Mikhailova N."/>
            <person name="Ye Q."/>
            <person name="Zhou J."/>
            <person name="Richardson P."/>
            <person name="Fields M.W."/>
        </authorList>
    </citation>
    <scope>NUCLEOTIDE SEQUENCE [LARGE SCALE GENOMIC DNA]</scope>
    <source>
        <strain evidence="4">QYMF</strain>
    </source>
</reference>
<dbReference type="PANTHER" id="PTHR43861:SF3">
    <property type="entry name" value="PUTATIVE (AFU_ORTHOLOGUE AFUA_2G14390)-RELATED"/>
    <property type="match status" value="1"/>
</dbReference>
<dbReference type="SUPFAM" id="SSF53335">
    <property type="entry name" value="S-adenosyl-L-methionine-dependent methyltransferases"/>
    <property type="match status" value="1"/>
</dbReference>
<proteinExistence type="predicted"/>
<dbReference type="Pfam" id="PF13649">
    <property type="entry name" value="Methyltransf_25"/>
    <property type="match status" value="1"/>
</dbReference>
<dbReference type="PANTHER" id="PTHR43861">
    <property type="entry name" value="TRANS-ACONITATE 2-METHYLTRANSFERASE-RELATED"/>
    <property type="match status" value="1"/>
</dbReference>
<accession>A6TW03</accession>
<organism evidence="3 4">
    <name type="scientific">Alkaliphilus metalliredigens (strain QYMF)</name>
    <dbReference type="NCBI Taxonomy" id="293826"/>
    <lineage>
        <taxon>Bacteria</taxon>
        <taxon>Bacillati</taxon>
        <taxon>Bacillota</taxon>
        <taxon>Clostridia</taxon>
        <taxon>Peptostreptococcales</taxon>
        <taxon>Natronincolaceae</taxon>
        <taxon>Alkaliphilus</taxon>
    </lineage>
</organism>
<evidence type="ECO:0000256" key="1">
    <source>
        <dbReference type="ARBA" id="ARBA00022679"/>
    </source>
</evidence>
<dbReference type="KEGG" id="amt:Amet_4295"/>
<evidence type="ECO:0000259" key="2">
    <source>
        <dbReference type="Pfam" id="PF13649"/>
    </source>
</evidence>
<dbReference type="eggNOG" id="COG2227">
    <property type="taxonomic scope" value="Bacteria"/>
</dbReference>
<name>A6TW03_ALKMQ</name>
<dbReference type="InterPro" id="IPR029063">
    <property type="entry name" value="SAM-dependent_MTases_sf"/>
</dbReference>
<dbReference type="EMBL" id="CP000724">
    <property type="protein sequence ID" value="ABR50371.1"/>
    <property type="molecule type" value="Genomic_DNA"/>
</dbReference>
<feature type="domain" description="Methyltransferase" evidence="2">
    <location>
        <begin position="58"/>
        <end position="148"/>
    </location>
</feature>
<dbReference type="GO" id="GO:0032259">
    <property type="term" value="P:methylation"/>
    <property type="evidence" value="ECO:0007669"/>
    <property type="project" value="UniProtKB-KW"/>
</dbReference>
<dbReference type="GO" id="GO:0008168">
    <property type="term" value="F:methyltransferase activity"/>
    <property type="evidence" value="ECO:0007669"/>
    <property type="project" value="UniProtKB-KW"/>
</dbReference>
<dbReference type="HOGENOM" id="CLU_056435_5_3_9"/>
<dbReference type="STRING" id="293826.Amet_4295"/>
<keyword evidence="1 3" id="KW-0808">Transferase</keyword>